<evidence type="ECO:0000313" key="2">
    <source>
        <dbReference type="EMBL" id="HIZ72688.1"/>
    </source>
</evidence>
<keyword evidence="1" id="KW-0732">Signal</keyword>
<evidence type="ECO:0000313" key="3">
    <source>
        <dbReference type="Proteomes" id="UP000824102"/>
    </source>
</evidence>
<dbReference type="AlphaFoldDB" id="A0A9D2G3U6"/>
<accession>A0A9D2G3U6</accession>
<reference evidence="2" key="1">
    <citation type="journal article" date="2021" name="PeerJ">
        <title>Extensive microbial diversity within the chicken gut microbiome revealed by metagenomics and culture.</title>
        <authorList>
            <person name="Gilroy R."/>
            <person name="Ravi A."/>
            <person name="Getino M."/>
            <person name="Pursley I."/>
            <person name="Horton D.L."/>
            <person name="Alikhan N.F."/>
            <person name="Baker D."/>
            <person name="Gharbi K."/>
            <person name="Hall N."/>
            <person name="Watson M."/>
            <person name="Adriaenssens E.M."/>
            <person name="Foster-Nyarko E."/>
            <person name="Jarju S."/>
            <person name="Secka A."/>
            <person name="Antonio M."/>
            <person name="Oren A."/>
            <person name="Chaudhuri R.R."/>
            <person name="La Ragione R."/>
            <person name="Hildebrand F."/>
            <person name="Pallen M.J."/>
        </authorList>
    </citation>
    <scope>NUCLEOTIDE SEQUENCE</scope>
    <source>
        <strain evidence="2">ChiW7-2402</strain>
    </source>
</reference>
<feature type="chain" id="PRO_5038461455" evidence="1">
    <location>
        <begin position="24"/>
        <end position="372"/>
    </location>
</feature>
<dbReference type="SUPFAM" id="SSF75005">
    <property type="entry name" value="Arabinanase/levansucrase/invertase"/>
    <property type="match status" value="1"/>
</dbReference>
<dbReference type="Proteomes" id="UP000824102">
    <property type="component" value="Unassembled WGS sequence"/>
</dbReference>
<reference evidence="2" key="2">
    <citation type="submission" date="2021-04" db="EMBL/GenBank/DDBJ databases">
        <authorList>
            <person name="Gilroy R."/>
        </authorList>
    </citation>
    <scope>NUCLEOTIDE SEQUENCE</scope>
    <source>
        <strain evidence="2">ChiW7-2402</strain>
    </source>
</reference>
<gene>
    <name evidence="2" type="ORF">H9964_03820</name>
</gene>
<dbReference type="InterPro" id="IPR023296">
    <property type="entry name" value="Glyco_hydro_beta-prop_sf"/>
</dbReference>
<proteinExistence type="predicted"/>
<protein>
    <submittedName>
        <fullName evidence="2">Uncharacterized protein</fullName>
    </submittedName>
</protein>
<comment type="caution">
    <text evidence="2">The sequence shown here is derived from an EMBL/GenBank/DDBJ whole genome shotgun (WGS) entry which is preliminary data.</text>
</comment>
<evidence type="ECO:0000256" key="1">
    <source>
        <dbReference type="SAM" id="SignalP"/>
    </source>
</evidence>
<organism evidence="2 3">
    <name type="scientific">Candidatus Gallimonas intestinavium</name>
    <dbReference type="NCBI Taxonomy" id="2838603"/>
    <lineage>
        <taxon>Bacteria</taxon>
        <taxon>Bacillati</taxon>
        <taxon>Bacillota</taxon>
        <taxon>Clostridia</taxon>
        <taxon>Candidatus Gallimonas</taxon>
    </lineage>
</organism>
<dbReference type="EMBL" id="DXBB01000059">
    <property type="protein sequence ID" value="HIZ72688.1"/>
    <property type="molecule type" value="Genomic_DNA"/>
</dbReference>
<dbReference type="Gene3D" id="2.115.10.20">
    <property type="entry name" value="Glycosyl hydrolase domain, family 43"/>
    <property type="match status" value="1"/>
</dbReference>
<name>A0A9D2G3U6_9FIRM</name>
<feature type="signal peptide" evidence="1">
    <location>
        <begin position="1"/>
        <end position="23"/>
    </location>
</feature>
<sequence length="372" mass="41721">MKRFFAAAAAGCILLSGVLPMCACKQKETEEPFDYTALYTNERTQPYEETDRLTSRSRYGYTCAHEQGFQGWSYLYGKGGSYAEMTWNAASECWEGGGASMQGERLSPAGETAAVRLYHSPRAGEAVLYGNYKCADASEGGAHIAILLDGEPVYEGELSAGDTIGRYCEVSVVLREGSEVAFVVSGDGDVLFDPAVTLEEAQNASLYHLTASGKQYGDVFPYYDEEQHRLYMGFLWSDNAALADNYHDALEISSNLLTFTDVPEANNYDTWQYYRENYRLHQLFDVSRFCDRSIYSYGVRDNMLYFDEENERYLMVAGCYYAFDASEQTSDLVIYCSDDKMGLSWTQPGNVVEAGYSRNLPECPSLMRIGDR</sequence>